<feature type="region of interest" description="Disordered" evidence="1">
    <location>
        <begin position="47"/>
        <end position="87"/>
    </location>
</feature>
<accession>A0ABQ3UF99</accession>
<evidence type="ECO:0000256" key="1">
    <source>
        <dbReference type="SAM" id="MobiDB-lite"/>
    </source>
</evidence>
<keyword evidence="3" id="KW-1185">Reference proteome</keyword>
<evidence type="ECO:0008006" key="4">
    <source>
        <dbReference type="Google" id="ProtNLM"/>
    </source>
</evidence>
<evidence type="ECO:0000313" key="2">
    <source>
        <dbReference type="EMBL" id="GHJ34286.1"/>
    </source>
</evidence>
<dbReference type="RefSeq" id="WP_236260104.1">
    <property type="nucleotide sequence ID" value="NZ_BNEK01000007.1"/>
</dbReference>
<feature type="compositionally biased region" description="Basic residues" evidence="1">
    <location>
        <begin position="75"/>
        <end position="87"/>
    </location>
</feature>
<dbReference type="EMBL" id="BNEK01000007">
    <property type="protein sequence ID" value="GHJ34286.1"/>
    <property type="molecule type" value="Genomic_DNA"/>
</dbReference>
<reference evidence="2" key="1">
    <citation type="submission" date="2024-05" db="EMBL/GenBank/DDBJ databases">
        <title>Whole genome shotgun sequence of Streptomyces hygroscopicus NBRC 113678.</title>
        <authorList>
            <person name="Komaki H."/>
            <person name="Tamura T."/>
        </authorList>
    </citation>
    <scope>NUCLEOTIDE SEQUENCE</scope>
    <source>
        <strain evidence="2">N11-34</strain>
    </source>
</reference>
<proteinExistence type="predicted"/>
<dbReference type="Proteomes" id="UP001054854">
    <property type="component" value="Unassembled WGS sequence"/>
</dbReference>
<organism evidence="2 3">
    <name type="scientific">Streptomyces hygroscopicus</name>
    <dbReference type="NCBI Taxonomy" id="1912"/>
    <lineage>
        <taxon>Bacteria</taxon>
        <taxon>Bacillati</taxon>
        <taxon>Actinomycetota</taxon>
        <taxon>Actinomycetes</taxon>
        <taxon>Kitasatosporales</taxon>
        <taxon>Streptomycetaceae</taxon>
        <taxon>Streptomyces</taxon>
        <taxon>Streptomyces violaceusniger group</taxon>
    </lineage>
</organism>
<comment type="caution">
    <text evidence="2">The sequence shown here is derived from an EMBL/GenBank/DDBJ whole genome shotgun (WGS) entry which is preliminary data.</text>
</comment>
<name>A0ABQ3UF99_STRHY</name>
<protein>
    <recommendedName>
        <fullName evidence="4">Transposase</fullName>
    </recommendedName>
</protein>
<gene>
    <name evidence="2" type="ORF">TPA0910_87190</name>
</gene>
<evidence type="ECO:0000313" key="3">
    <source>
        <dbReference type="Proteomes" id="UP001054854"/>
    </source>
</evidence>
<sequence length="87" mass="9525">MPAPHYDARTVTAPDGTRITVAYQHGSHLAHLTDAEFLAAVRWRTHTAQDDDGTTPAPRPGAKPATVTNLAAERIRRRGRQLPHGRP</sequence>